<dbReference type="Proteomes" id="UP000290560">
    <property type="component" value="Unassembled WGS sequence"/>
</dbReference>
<gene>
    <name evidence="1" type="ORF">BHM03_00005040</name>
</gene>
<organism evidence="1">
    <name type="scientific">Ensete ventricosum</name>
    <name type="common">Abyssinian banana</name>
    <name type="synonym">Musa ensete</name>
    <dbReference type="NCBI Taxonomy" id="4639"/>
    <lineage>
        <taxon>Eukaryota</taxon>
        <taxon>Viridiplantae</taxon>
        <taxon>Streptophyta</taxon>
        <taxon>Embryophyta</taxon>
        <taxon>Tracheophyta</taxon>
        <taxon>Spermatophyta</taxon>
        <taxon>Magnoliopsida</taxon>
        <taxon>Liliopsida</taxon>
        <taxon>Zingiberales</taxon>
        <taxon>Musaceae</taxon>
        <taxon>Ensete</taxon>
    </lineage>
</organism>
<dbReference type="AlphaFoldDB" id="A0A445MAZ1"/>
<protein>
    <submittedName>
        <fullName evidence="1">Uncharacterized protein</fullName>
    </submittedName>
</protein>
<accession>A0A445MAZ1</accession>
<sequence length="79" mass="8331">MSCYLPIGKVKGCIGRRGHYLKVVPSAKELPQFGRLPDPVGMSLVAGATNGVDPTKASPVASAQYKETPCFKIGLEKIG</sequence>
<dbReference type="EMBL" id="KV875531">
    <property type="protein sequence ID" value="RZR71427.1"/>
    <property type="molecule type" value="Genomic_DNA"/>
</dbReference>
<reference evidence="1" key="1">
    <citation type="journal article" date="2018" name="Data Brief">
        <title>Genome sequence data from 17 accessions of Ensete ventricosum, a staple food crop for millions in Ethiopia.</title>
        <authorList>
            <person name="Yemataw Z."/>
            <person name="Muzemil S."/>
            <person name="Ambachew D."/>
            <person name="Tripathi L."/>
            <person name="Tesfaye K."/>
            <person name="Chala A."/>
            <person name="Farbos A."/>
            <person name="O'Neill P."/>
            <person name="Moore K."/>
            <person name="Grant M."/>
            <person name="Studholme D.J."/>
        </authorList>
    </citation>
    <scope>NUCLEOTIDE SEQUENCE [LARGE SCALE GENOMIC DNA]</scope>
    <source>
        <tissue evidence="1">Leaf</tissue>
    </source>
</reference>
<evidence type="ECO:0000313" key="1">
    <source>
        <dbReference type="EMBL" id="RZR71427.1"/>
    </source>
</evidence>
<name>A0A445MAZ1_ENSVE</name>
<proteinExistence type="predicted"/>